<evidence type="ECO:0000256" key="2">
    <source>
        <dbReference type="SAM" id="Coils"/>
    </source>
</evidence>
<keyword evidence="2" id="KW-0175">Coiled coil</keyword>
<keyword evidence="4" id="KW-1185">Reference proteome</keyword>
<evidence type="ECO:0000313" key="3">
    <source>
        <dbReference type="EMBL" id="KFO34405.1"/>
    </source>
</evidence>
<sequence>MENAGLMAKADMLGNSQSNDILQHQDFCCCGTTNNLSLEDDGSNCIAKKRNVVSPDYCVQELSEDNPQQSGLTTFLYLYSQKELECNRIKGKTLEKEVVLLMQALNTLSTPEEKLATLCKKYADLEENMQLAKEGEESRTEAAVHFQITLNKIQSQLKQHDIHNSKLQQENIELGEKLKKFVEQYALREEHIDKVLKQKELEQQLVNAKLQQTTQMIKEANEKHHKEREFLLKELTKSKQNFEEMKQQEVQLKQQLSVYMDKFEEFQATMAKSNELFKTFKQEMAKMTRKIKEREKEMTVWRTKWENNNKILLQMAEEKNFCDKEFRAFHIKLDRLEKMFRALQMERNELTEKVKIMKEQVFVKATDKDISLPVPQSGIVLDSHKLSDTSFESVSGVPLEAESKALNERKCHSKDPFHKMSSRH</sequence>
<protein>
    <submittedName>
        <fullName evidence="3">Gamma-taxilin</fullName>
    </submittedName>
</protein>
<dbReference type="GO" id="GO:0051726">
    <property type="term" value="P:regulation of cell cycle"/>
    <property type="evidence" value="ECO:0007669"/>
    <property type="project" value="TreeGrafter"/>
</dbReference>
<feature type="coiled-coil region" evidence="2">
    <location>
        <begin position="115"/>
        <end position="297"/>
    </location>
</feature>
<evidence type="ECO:0000313" key="4">
    <source>
        <dbReference type="Proteomes" id="UP000028990"/>
    </source>
</evidence>
<evidence type="ECO:0000256" key="1">
    <source>
        <dbReference type="ARBA" id="ARBA00009550"/>
    </source>
</evidence>
<dbReference type="PANTHER" id="PTHR16127">
    <property type="entry name" value="TAXILIN"/>
    <property type="match status" value="1"/>
</dbReference>
<dbReference type="Proteomes" id="UP000028990">
    <property type="component" value="Unassembled WGS sequence"/>
</dbReference>
<dbReference type="InterPro" id="IPR026183">
    <property type="entry name" value="Taxilin_fam"/>
</dbReference>
<organism evidence="3 4">
    <name type="scientific">Fukomys damarensis</name>
    <name type="common">Damaraland mole rat</name>
    <name type="synonym">Cryptomys damarensis</name>
    <dbReference type="NCBI Taxonomy" id="885580"/>
    <lineage>
        <taxon>Eukaryota</taxon>
        <taxon>Metazoa</taxon>
        <taxon>Chordata</taxon>
        <taxon>Craniata</taxon>
        <taxon>Vertebrata</taxon>
        <taxon>Euteleostomi</taxon>
        <taxon>Mammalia</taxon>
        <taxon>Eutheria</taxon>
        <taxon>Euarchontoglires</taxon>
        <taxon>Glires</taxon>
        <taxon>Rodentia</taxon>
        <taxon>Hystricomorpha</taxon>
        <taxon>Bathyergidae</taxon>
        <taxon>Fukomys</taxon>
    </lineage>
</organism>
<reference evidence="3 4" key="1">
    <citation type="submission" date="2013-11" db="EMBL/GenBank/DDBJ databases">
        <title>The Damaraland mole rat (Fukomys damarensis) genome and evolution of African mole rats.</title>
        <authorList>
            <person name="Gladyshev V.N."/>
            <person name="Fang X."/>
        </authorList>
    </citation>
    <scope>NUCLEOTIDE SEQUENCE [LARGE SCALE GENOMIC DNA]</scope>
    <source>
        <tissue evidence="3">Liver</tissue>
    </source>
</reference>
<dbReference type="EMBL" id="KN121963">
    <property type="protein sequence ID" value="KFO34405.1"/>
    <property type="molecule type" value="Genomic_DNA"/>
</dbReference>
<accession>A0A091DVS9</accession>
<dbReference type="PANTHER" id="PTHR16127:SF14">
    <property type="entry name" value="GAMMA-TAXILIN"/>
    <property type="match status" value="1"/>
</dbReference>
<comment type="similarity">
    <text evidence="1">Belongs to the taxilin family.</text>
</comment>
<feature type="coiled-coil region" evidence="2">
    <location>
        <begin position="333"/>
        <end position="360"/>
    </location>
</feature>
<dbReference type="GO" id="GO:0019905">
    <property type="term" value="F:syntaxin binding"/>
    <property type="evidence" value="ECO:0007669"/>
    <property type="project" value="InterPro"/>
</dbReference>
<proteinExistence type="inferred from homology"/>
<gene>
    <name evidence="3" type="ORF">H920_04190</name>
</gene>
<dbReference type="AlphaFoldDB" id="A0A091DVS9"/>
<name>A0A091DVS9_FUKDA</name>
<dbReference type="Pfam" id="PF09728">
    <property type="entry name" value="Taxilin"/>
    <property type="match status" value="1"/>
</dbReference>